<dbReference type="Proteomes" id="UP000237344">
    <property type="component" value="Unassembled WGS sequence"/>
</dbReference>
<reference evidence="1 2" key="1">
    <citation type="submission" date="2018-01" db="EMBL/GenBank/DDBJ databases">
        <title>Draft Genome Sequence of Komagataeibacter maltaceti LMG 1529, a Vinegar Producing Acetic Acid Bacterium Isolated from Malt Vinegar Brewery Acetifiers.</title>
        <authorList>
            <person name="Zhang Q."/>
            <person name="Hollensteiner J."/>
            <person name="Poehlein A."/>
            <person name="Daniel R."/>
        </authorList>
    </citation>
    <scope>NUCLEOTIDE SEQUENCE [LARGE SCALE GENOMIC DNA]</scope>
    <source>
        <strain evidence="1 2">LMG 1529</strain>
    </source>
</reference>
<evidence type="ECO:0000313" key="2">
    <source>
        <dbReference type="Proteomes" id="UP000237344"/>
    </source>
</evidence>
<keyword evidence="2" id="KW-1185">Reference proteome</keyword>
<evidence type="ECO:0000313" key="1">
    <source>
        <dbReference type="EMBL" id="POF61239.1"/>
    </source>
</evidence>
<name>A0A2S3VX88_9PROT</name>
<dbReference type="OrthoDB" id="9998616at2"/>
<proteinExistence type="predicted"/>
<dbReference type="EMBL" id="POTC01000096">
    <property type="protein sequence ID" value="POF61239.1"/>
    <property type="molecule type" value="Genomic_DNA"/>
</dbReference>
<dbReference type="AlphaFoldDB" id="A0A2S3VX88"/>
<dbReference type="RefSeq" id="WP_146044253.1">
    <property type="nucleotide sequence ID" value="NZ_NKUE01000069.1"/>
</dbReference>
<organism evidence="1 2">
    <name type="scientific">Novacetimonas maltaceti</name>
    <dbReference type="NCBI Taxonomy" id="1203393"/>
    <lineage>
        <taxon>Bacteria</taxon>
        <taxon>Pseudomonadati</taxon>
        <taxon>Pseudomonadota</taxon>
        <taxon>Alphaproteobacteria</taxon>
        <taxon>Acetobacterales</taxon>
        <taxon>Acetobacteraceae</taxon>
        <taxon>Novacetimonas</taxon>
    </lineage>
</organism>
<comment type="caution">
    <text evidence="1">The sequence shown here is derived from an EMBL/GenBank/DDBJ whole genome shotgun (WGS) entry which is preliminary data.</text>
</comment>
<gene>
    <name evidence="1" type="ORF">KMAL_31410</name>
</gene>
<accession>A0A2S3VX88</accession>
<sequence>MLNPAPVPHNQRDANGLLSIGNRVAQFAVNCLFTSLGSMPLDYFTFSERDFHAELYHQCRKRFSPRAINRQFPNELAVQHPITLTSESGKTTGAARDNYNIAMDWKIPDLLFHNPVGLESQWCAVELKRRNISTNEDSIRKDIKNLLFYVSGRLNFYHAVFILNNMPRNPLIMAHNFAPGNIFTTGDLLTLLDEEIQNVEDARPEYLELWVINPPAAAQNDQDPLFFLERSICNSNRPGDLWQRQRYVRRGNRLGLIR</sequence>
<protein>
    <submittedName>
        <fullName evidence="1">Uncharacterized protein</fullName>
    </submittedName>
</protein>